<keyword evidence="1" id="KW-1133">Transmembrane helix</keyword>
<feature type="transmembrane region" description="Helical" evidence="1">
    <location>
        <begin position="135"/>
        <end position="154"/>
    </location>
</feature>
<gene>
    <name evidence="2" type="ORF">BN948_01752</name>
</gene>
<evidence type="ECO:0000313" key="2">
    <source>
        <dbReference type="EMBL" id="CDN87332.1"/>
    </source>
</evidence>
<dbReference type="EMBL" id="CCAE010000010">
    <property type="protein sequence ID" value="CDN87332.1"/>
    <property type="molecule type" value="Genomic_DNA"/>
</dbReference>
<proteinExistence type="predicted"/>
<sequence length="184" mass="20059">MVNVPIQIALALAPVVPEILRWITGDDKSKAAEVAEQVVGVAERVTGKFGMEAAEAVRADPKLMIQFRTRVLEIDAELDMAYLADRQDARKRDVALAQAGHDNRRKDVMIVGAVVGLLACLWVLVFFRNQIPGEVVGILSTISGLFGACLRDAFQFEFGSSRGSASKSQDLQVVIDRLTPPRTP</sequence>
<protein>
    <submittedName>
        <fullName evidence="2">Uncharacterized protein</fullName>
    </submittedName>
</protein>
<organism evidence="2 3">
    <name type="scientific">Hydrogenophaga intermedia</name>
    <dbReference type="NCBI Taxonomy" id="65786"/>
    <lineage>
        <taxon>Bacteria</taxon>
        <taxon>Pseudomonadati</taxon>
        <taxon>Pseudomonadota</taxon>
        <taxon>Betaproteobacteria</taxon>
        <taxon>Burkholderiales</taxon>
        <taxon>Comamonadaceae</taxon>
        <taxon>Hydrogenophaga</taxon>
    </lineage>
</organism>
<dbReference type="RefSeq" id="WP_051756027.1">
    <property type="nucleotide sequence ID" value="NZ_CCAE010000010.1"/>
</dbReference>
<keyword evidence="1" id="KW-0812">Transmembrane</keyword>
<dbReference type="Proteomes" id="UP000028878">
    <property type="component" value="Unassembled WGS sequence"/>
</dbReference>
<keyword evidence="3" id="KW-1185">Reference proteome</keyword>
<keyword evidence="1" id="KW-0472">Membrane</keyword>
<reference evidence="3" key="1">
    <citation type="submission" date="2014-11" db="EMBL/GenBank/DDBJ databases">
        <title>Draft genome sequence of Hydrogenophaga intermedia S1.</title>
        <authorList>
            <person name="Gan H.M."/>
            <person name="Chew T.H."/>
            <person name="Stolz A."/>
        </authorList>
    </citation>
    <scope>NUCLEOTIDE SEQUENCE [LARGE SCALE GENOMIC DNA]</scope>
    <source>
        <strain evidence="3">S1</strain>
    </source>
</reference>
<accession>A0A1L1PBD3</accession>
<evidence type="ECO:0000313" key="3">
    <source>
        <dbReference type="Proteomes" id="UP000028878"/>
    </source>
</evidence>
<feature type="transmembrane region" description="Helical" evidence="1">
    <location>
        <begin position="108"/>
        <end position="129"/>
    </location>
</feature>
<dbReference type="AlphaFoldDB" id="A0A1L1PBD3"/>
<evidence type="ECO:0000256" key="1">
    <source>
        <dbReference type="SAM" id="Phobius"/>
    </source>
</evidence>
<name>A0A1L1PBD3_HYDIT</name>